<dbReference type="GO" id="GO:0010041">
    <property type="term" value="P:response to iron(III) ion"/>
    <property type="evidence" value="ECO:0007669"/>
    <property type="project" value="TreeGrafter"/>
</dbReference>
<evidence type="ECO:0000256" key="5">
    <source>
        <dbReference type="ARBA" id="ARBA00022692"/>
    </source>
</evidence>
<dbReference type="PANTHER" id="PTHR33908">
    <property type="entry name" value="MANNOSYLTRANSFERASE YKCB-RELATED"/>
    <property type="match status" value="1"/>
</dbReference>
<feature type="non-terminal residue" evidence="11">
    <location>
        <position position="313"/>
    </location>
</feature>
<comment type="subcellular location">
    <subcellularLocation>
        <location evidence="1">Cell membrane</location>
        <topology evidence="1">Multi-pass membrane protein</topology>
    </subcellularLocation>
</comment>
<feature type="region of interest" description="Disordered" evidence="8">
    <location>
        <begin position="1"/>
        <end position="30"/>
    </location>
</feature>
<feature type="transmembrane region" description="Helical" evidence="9">
    <location>
        <begin position="41"/>
        <end position="58"/>
    </location>
</feature>
<dbReference type="GO" id="GO:0016763">
    <property type="term" value="F:pentosyltransferase activity"/>
    <property type="evidence" value="ECO:0007669"/>
    <property type="project" value="TreeGrafter"/>
</dbReference>
<feature type="transmembrane region" description="Helical" evidence="9">
    <location>
        <begin position="236"/>
        <end position="256"/>
    </location>
</feature>
<evidence type="ECO:0000313" key="11">
    <source>
        <dbReference type="EMBL" id="MBR7677650.1"/>
    </source>
</evidence>
<dbReference type="PANTHER" id="PTHR33908:SF3">
    <property type="entry name" value="UNDECAPRENYL PHOSPHATE-ALPHA-4-AMINO-4-DEOXY-L-ARABINOSE ARABINOSYL TRANSFERASE"/>
    <property type="match status" value="1"/>
</dbReference>
<evidence type="ECO:0000313" key="12">
    <source>
        <dbReference type="Proteomes" id="UP000675554"/>
    </source>
</evidence>
<keyword evidence="5 9" id="KW-0812">Transmembrane</keyword>
<evidence type="ECO:0000256" key="7">
    <source>
        <dbReference type="ARBA" id="ARBA00023136"/>
    </source>
</evidence>
<accession>A0A8T4J2D6</accession>
<keyword evidence="4" id="KW-0808">Transferase</keyword>
<evidence type="ECO:0000259" key="10">
    <source>
        <dbReference type="Pfam" id="PF13231"/>
    </source>
</evidence>
<evidence type="ECO:0000256" key="9">
    <source>
        <dbReference type="SAM" id="Phobius"/>
    </source>
</evidence>
<evidence type="ECO:0000256" key="2">
    <source>
        <dbReference type="ARBA" id="ARBA00022475"/>
    </source>
</evidence>
<feature type="domain" description="Glycosyltransferase RgtA/B/C/D-like" evidence="10">
    <location>
        <begin position="95"/>
        <end position="249"/>
    </location>
</feature>
<keyword evidence="12" id="KW-1185">Reference proteome</keyword>
<keyword evidence="2" id="KW-1003">Cell membrane</keyword>
<comment type="caution">
    <text evidence="11">The sequence shown here is derived from an EMBL/GenBank/DDBJ whole genome shotgun (WGS) entry which is preliminary data.</text>
</comment>
<dbReference type="EMBL" id="JAGSMN010001013">
    <property type="protein sequence ID" value="MBR7677650.1"/>
    <property type="molecule type" value="Genomic_DNA"/>
</dbReference>
<feature type="transmembrane region" description="Helical" evidence="9">
    <location>
        <begin position="194"/>
        <end position="216"/>
    </location>
</feature>
<sequence>MTTLTHPAGPPLGADRDGTDGTDGTDAAGARAVKPRWERPAYWGLLVVAAVLYLWGLGASGYANSFYSAAAQAGGASWKAFLFGSLDAGNAITVDKPPAALWPMGLSVRLFGLGSWQILVPQALMGVGTVAVLFAAVRRRFGPAAGLLAGALLALTPVAALMFRFNNPDALLCLLMVAALYGVQRALEDARTKWLLFAGLCFGLGFLTKTLQAWLILPPLALVYVVCAPARLPRRIGQLALAGLVMVVSGGWWVALAELWPAASRPYIGGSQTNSFLELTFGYNGFGRITGNETGSVGGGAPGGGPGGGGGPG</sequence>
<proteinExistence type="predicted"/>
<evidence type="ECO:0000256" key="4">
    <source>
        <dbReference type="ARBA" id="ARBA00022679"/>
    </source>
</evidence>
<evidence type="ECO:0000256" key="1">
    <source>
        <dbReference type="ARBA" id="ARBA00004651"/>
    </source>
</evidence>
<dbReference type="InterPro" id="IPR038731">
    <property type="entry name" value="RgtA/B/C-like"/>
</dbReference>
<keyword evidence="7 9" id="KW-0472">Membrane</keyword>
<evidence type="ECO:0000256" key="3">
    <source>
        <dbReference type="ARBA" id="ARBA00022676"/>
    </source>
</evidence>
<evidence type="ECO:0000256" key="6">
    <source>
        <dbReference type="ARBA" id="ARBA00022989"/>
    </source>
</evidence>
<reference evidence="11" key="1">
    <citation type="submission" date="2021-04" db="EMBL/GenBank/DDBJ databases">
        <title>Sequencing of actinobacteria type strains.</title>
        <authorList>
            <person name="Nguyen G.-S."/>
            <person name="Wentzel A."/>
        </authorList>
    </citation>
    <scope>NUCLEOTIDE SEQUENCE</scope>
    <source>
        <strain evidence="11">DSM 42095</strain>
    </source>
</reference>
<dbReference type="Pfam" id="PF13231">
    <property type="entry name" value="PMT_2"/>
    <property type="match status" value="1"/>
</dbReference>
<feature type="transmembrane region" description="Helical" evidence="9">
    <location>
        <begin position="116"/>
        <end position="137"/>
    </location>
</feature>
<dbReference type="AlphaFoldDB" id="A0A8T4J2D6"/>
<dbReference type="GO" id="GO:0009103">
    <property type="term" value="P:lipopolysaccharide biosynthetic process"/>
    <property type="evidence" value="ECO:0007669"/>
    <property type="project" value="UniProtKB-ARBA"/>
</dbReference>
<organism evidence="11 12">
    <name type="scientific">Streptomyces daliensis</name>
    <dbReference type="NCBI Taxonomy" id="299421"/>
    <lineage>
        <taxon>Bacteria</taxon>
        <taxon>Bacillati</taxon>
        <taxon>Actinomycetota</taxon>
        <taxon>Actinomycetes</taxon>
        <taxon>Kitasatosporales</taxon>
        <taxon>Streptomycetaceae</taxon>
        <taxon>Streptomyces</taxon>
    </lineage>
</organism>
<name>A0A8T4J2D6_9ACTN</name>
<keyword evidence="3" id="KW-0328">Glycosyltransferase</keyword>
<protein>
    <submittedName>
        <fullName evidence="11">Glycosyltransferase family 39 protein</fullName>
    </submittedName>
</protein>
<feature type="compositionally biased region" description="Gly residues" evidence="8">
    <location>
        <begin position="296"/>
        <end position="313"/>
    </location>
</feature>
<dbReference type="Proteomes" id="UP000675554">
    <property type="component" value="Unassembled WGS sequence"/>
</dbReference>
<gene>
    <name evidence="11" type="ORF">KDA82_32600</name>
</gene>
<dbReference type="GO" id="GO:0005886">
    <property type="term" value="C:plasma membrane"/>
    <property type="evidence" value="ECO:0007669"/>
    <property type="project" value="UniProtKB-SubCell"/>
</dbReference>
<feature type="transmembrane region" description="Helical" evidence="9">
    <location>
        <begin position="169"/>
        <end position="187"/>
    </location>
</feature>
<keyword evidence="6 9" id="KW-1133">Transmembrane helix</keyword>
<feature type="transmembrane region" description="Helical" evidence="9">
    <location>
        <begin position="144"/>
        <end position="163"/>
    </location>
</feature>
<dbReference type="InterPro" id="IPR050297">
    <property type="entry name" value="LipidA_mod_glycosyltrf_83"/>
</dbReference>
<feature type="region of interest" description="Disordered" evidence="8">
    <location>
        <begin position="294"/>
        <end position="313"/>
    </location>
</feature>
<evidence type="ECO:0000256" key="8">
    <source>
        <dbReference type="SAM" id="MobiDB-lite"/>
    </source>
</evidence>